<dbReference type="Gene3D" id="3.30.530.20">
    <property type="match status" value="1"/>
</dbReference>
<gene>
    <name evidence="1" type="ORF">DKM44_01420</name>
</gene>
<dbReference type="PANTHER" id="PTHR38588:SF1">
    <property type="entry name" value="BLL0334 PROTEIN"/>
    <property type="match status" value="1"/>
</dbReference>
<proteinExistence type="predicted"/>
<dbReference type="OrthoDB" id="2374625at2"/>
<evidence type="ECO:0000313" key="1">
    <source>
        <dbReference type="EMBL" id="AWN22061.1"/>
    </source>
</evidence>
<evidence type="ECO:0000313" key="2">
    <source>
        <dbReference type="Proteomes" id="UP000245368"/>
    </source>
</evidence>
<evidence type="ECO:0008006" key="3">
    <source>
        <dbReference type="Google" id="ProtNLM"/>
    </source>
</evidence>
<protein>
    <recommendedName>
        <fullName evidence="3">Carbon monoxide dehydrogenase</fullName>
    </recommendedName>
</protein>
<dbReference type="CDD" id="cd05018">
    <property type="entry name" value="CoxG"/>
    <property type="match status" value="1"/>
</dbReference>
<dbReference type="Pfam" id="PF06240">
    <property type="entry name" value="COXG"/>
    <property type="match status" value="1"/>
</dbReference>
<name>A0A2Z3JF02_9DEIO</name>
<dbReference type="InterPro" id="IPR023393">
    <property type="entry name" value="START-like_dom_sf"/>
</dbReference>
<dbReference type="PANTHER" id="PTHR38588">
    <property type="entry name" value="BLL0334 PROTEIN"/>
    <property type="match status" value="1"/>
</dbReference>
<dbReference type="EMBL" id="CP029494">
    <property type="protein sequence ID" value="AWN22061.1"/>
    <property type="molecule type" value="Genomic_DNA"/>
</dbReference>
<sequence>MLGHRRAALRHRFPAERVNVEKYLILSGEACWAWPRRVLVFPEVLLQVQGSNVISAPRERVWALLQDPQVLARCVPGVSEITPSGEDRYDALLNVALGPVKGKFQAKIAITDRQPPQQMNLRIEAKSPTGIVNANAELRLLAQDDGSTRVDWTGEPKLMGMIASLAGRLIGGISQQQAEIFFANLDKEAQAPTV</sequence>
<dbReference type="KEGG" id="dez:DKM44_01420"/>
<keyword evidence="2" id="KW-1185">Reference proteome</keyword>
<dbReference type="SUPFAM" id="SSF55961">
    <property type="entry name" value="Bet v1-like"/>
    <property type="match status" value="1"/>
</dbReference>
<reference evidence="1 2" key="1">
    <citation type="submission" date="2018-05" db="EMBL/GenBank/DDBJ databases">
        <title>Complete Genome Sequence of Deinococcus sp. strain 17bor-2.</title>
        <authorList>
            <person name="Srinivasan S."/>
        </authorList>
    </citation>
    <scope>NUCLEOTIDE SEQUENCE [LARGE SCALE GENOMIC DNA]</scope>
    <source>
        <strain evidence="1 2">17bor-2</strain>
    </source>
</reference>
<organism evidence="1 2">
    <name type="scientific">Deinococcus irradiatisoli</name>
    <dbReference type="NCBI Taxonomy" id="2202254"/>
    <lineage>
        <taxon>Bacteria</taxon>
        <taxon>Thermotogati</taxon>
        <taxon>Deinococcota</taxon>
        <taxon>Deinococci</taxon>
        <taxon>Deinococcales</taxon>
        <taxon>Deinococcaceae</taxon>
        <taxon>Deinococcus</taxon>
    </lineage>
</organism>
<accession>A0A2Z3JF02</accession>
<dbReference type="Proteomes" id="UP000245368">
    <property type="component" value="Chromosome"/>
</dbReference>
<dbReference type="AlphaFoldDB" id="A0A2Z3JF02"/>
<dbReference type="InterPro" id="IPR010419">
    <property type="entry name" value="CO_DH_gsu"/>
</dbReference>